<name>A0AAX3RPF2_BACIU</name>
<protein>
    <submittedName>
        <fullName evidence="2">YwqH-like family protein</fullName>
    </submittedName>
</protein>
<dbReference type="InterPro" id="IPR031681">
    <property type="entry name" value="YwqH-like"/>
</dbReference>
<evidence type="ECO:0000313" key="3">
    <source>
        <dbReference type="Proteomes" id="UP001214898"/>
    </source>
</evidence>
<dbReference type="EMBL" id="CP120576">
    <property type="protein sequence ID" value="WEY84504.1"/>
    <property type="molecule type" value="Genomic_DNA"/>
</dbReference>
<proteinExistence type="predicted"/>
<gene>
    <name evidence="2" type="ORF">P5633_19945</name>
</gene>
<organism evidence="2 3">
    <name type="scientific">Bacillus subtilis</name>
    <dbReference type="NCBI Taxonomy" id="1423"/>
    <lineage>
        <taxon>Bacteria</taxon>
        <taxon>Bacillati</taxon>
        <taxon>Bacillota</taxon>
        <taxon>Bacilli</taxon>
        <taxon>Bacillales</taxon>
        <taxon>Bacillaceae</taxon>
        <taxon>Bacillus</taxon>
    </lineage>
</organism>
<sequence length="134" mass="15538">MFGEMLGLSFVKTQLSLKKENLEDLKACKTNLTNIQQEFLESKNKITEPSLSSDTWQGSLANKFELIRDEINSEYQDLKGKQLDEVITKIEDKINTLIDDIDGLKNQITSIEKEIEKQKIKIHTDKEEFVWAMK</sequence>
<feature type="coiled-coil region" evidence="1">
    <location>
        <begin position="87"/>
        <end position="128"/>
    </location>
</feature>
<reference evidence="2" key="1">
    <citation type="submission" date="2025-02" db="EMBL/GenBank/DDBJ databases">
        <title>Complete genome sequences of 52 Bacillus and Priestia strains isolated from West-African fermentations and 26 reference strains from the DSMZ collection.</title>
        <authorList>
            <person name="Wiedenbein E.S."/>
            <person name="Canoy T.S."/>
            <person name="Hui Y."/>
            <person name="Parkouda C."/>
            <person name="Dawende C."/>
            <person name="Ametefe E."/>
            <person name="Jespersen L."/>
            <person name="Nielsen D.S."/>
        </authorList>
    </citation>
    <scope>NUCLEOTIDE SEQUENCE</scope>
    <source>
        <strain evidence="2">PRO56</strain>
    </source>
</reference>
<dbReference type="Pfam" id="PF16888">
    <property type="entry name" value="YwqH-like"/>
    <property type="match status" value="1"/>
</dbReference>
<keyword evidence="1" id="KW-0175">Coiled coil</keyword>
<accession>A0AAX3RPF2</accession>
<dbReference type="AlphaFoldDB" id="A0AAX3RPF2"/>
<evidence type="ECO:0000256" key="1">
    <source>
        <dbReference type="SAM" id="Coils"/>
    </source>
</evidence>
<evidence type="ECO:0000313" key="2">
    <source>
        <dbReference type="EMBL" id="WEY84504.1"/>
    </source>
</evidence>
<dbReference type="Proteomes" id="UP001214898">
    <property type="component" value="Chromosome"/>
</dbReference>